<keyword evidence="2" id="KW-0812">Transmembrane</keyword>
<accession>A0AAE4C832</accession>
<evidence type="ECO:0000256" key="2">
    <source>
        <dbReference type="SAM" id="Phobius"/>
    </source>
</evidence>
<name>A0AAE4C832_9ACTN</name>
<feature type="compositionally biased region" description="Low complexity" evidence="1">
    <location>
        <begin position="314"/>
        <end position="352"/>
    </location>
</feature>
<dbReference type="RefSeq" id="WP_310365639.1">
    <property type="nucleotide sequence ID" value="NZ_JAVDYB010000001.1"/>
</dbReference>
<evidence type="ECO:0000256" key="1">
    <source>
        <dbReference type="SAM" id="MobiDB-lite"/>
    </source>
</evidence>
<dbReference type="EMBL" id="JAVDYB010000001">
    <property type="protein sequence ID" value="MDR7275096.1"/>
    <property type="molecule type" value="Genomic_DNA"/>
</dbReference>
<dbReference type="Proteomes" id="UP001183643">
    <property type="component" value="Unassembled WGS sequence"/>
</dbReference>
<comment type="caution">
    <text evidence="3">The sequence shown here is derived from an EMBL/GenBank/DDBJ whole genome shotgun (WGS) entry which is preliminary data.</text>
</comment>
<sequence>MSEWERERRGAALRIVAVGVAVLVGVGVALAGTRLLLADEVTGSSSPNDVPEIVLTNAAAAIASNRLDPAGPQSLFDNRSGERLAPGDEVNVSLLDVAEGSTAVVLAVSAIDAQQAGAVTVTSSAGTIPALKLAGKGGQTSTTLIVPVAGDGALRVRDEAGGRLVVQLVGTLAPSSSSSAGRVVPVPSREVFRLVKEPEGDEKELALDAIPELADQSVSAVLLQVAADVGADGGFVRAGDGERQELFWSATKGADRTRGGLMLVPVDGDKITIHYEAGTELRADLVGYVTGDEAPKSAEGLLVVVPPPGPAPSAAPGLPAPSGASGPAPGAEVVPTPVAGAPSAANPGAPGRADVDAGAAETVTVVPAGGLAGVPQDRIGGVFLRVTAKGDGTGDVAVRGAGGAATDDGNPTMLAAQGISRSILTLVALDDGAVTARAEAGAELTLTPEVLLLTAD</sequence>
<protein>
    <submittedName>
        <fullName evidence="3">Uncharacterized protein</fullName>
    </submittedName>
</protein>
<organism evidence="3 4">
    <name type="scientific">Catenuloplanes atrovinosus</name>
    <dbReference type="NCBI Taxonomy" id="137266"/>
    <lineage>
        <taxon>Bacteria</taxon>
        <taxon>Bacillati</taxon>
        <taxon>Actinomycetota</taxon>
        <taxon>Actinomycetes</taxon>
        <taxon>Micromonosporales</taxon>
        <taxon>Micromonosporaceae</taxon>
        <taxon>Catenuloplanes</taxon>
    </lineage>
</organism>
<feature type="region of interest" description="Disordered" evidence="1">
    <location>
        <begin position="311"/>
        <end position="355"/>
    </location>
</feature>
<evidence type="ECO:0000313" key="3">
    <source>
        <dbReference type="EMBL" id="MDR7275096.1"/>
    </source>
</evidence>
<dbReference type="AlphaFoldDB" id="A0AAE4C832"/>
<gene>
    <name evidence="3" type="ORF">J2S41_001874</name>
</gene>
<keyword evidence="2" id="KW-1133">Transmembrane helix</keyword>
<feature type="transmembrane region" description="Helical" evidence="2">
    <location>
        <begin position="12"/>
        <end position="37"/>
    </location>
</feature>
<keyword evidence="2" id="KW-0472">Membrane</keyword>
<keyword evidence="4" id="KW-1185">Reference proteome</keyword>
<evidence type="ECO:0000313" key="4">
    <source>
        <dbReference type="Proteomes" id="UP001183643"/>
    </source>
</evidence>
<reference evidence="3" key="1">
    <citation type="submission" date="2023-07" db="EMBL/GenBank/DDBJ databases">
        <title>Sequencing the genomes of 1000 actinobacteria strains.</title>
        <authorList>
            <person name="Klenk H.-P."/>
        </authorList>
    </citation>
    <scope>NUCLEOTIDE SEQUENCE</scope>
    <source>
        <strain evidence="3">DSM 44707</strain>
    </source>
</reference>
<proteinExistence type="predicted"/>